<dbReference type="Proteomes" id="UP000053257">
    <property type="component" value="Unassembled WGS sequence"/>
</dbReference>
<dbReference type="PANTHER" id="PTHR31051:SF1">
    <property type="entry name" value="PROTEASOME ASSEMBLY CHAPERONE 3"/>
    <property type="match status" value="1"/>
</dbReference>
<dbReference type="GO" id="GO:0043248">
    <property type="term" value="P:proteasome assembly"/>
    <property type="evidence" value="ECO:0007669"/>
    <property type="project" value="InterPro"/>
</dbReference>
<dbReference type="HOGENOM" id="CLU_105927_0_0_1"/>
<name>A0A0C3S2K3_PHLG1</name>
<gene>
    <name evidence="1" type="ORF">PHLGIDRAFT_102801</name>
</gene>
<dbReference type="OrthoDB" id="5593278at2759"/>
<proteinExistence type="predicted"/>
<keyword evidence="2" id="KW-1185">Reference proteome</keyword>
<evidence type="ECO:0000313" key="1">
    <source>
        <dbReference type="EMBL" id="KIP09551.1"/>
    </source>
</evidence>
<dbReference type="STRING" id="745531.A0A0C3S2K3"/>
<accession>A0A0C3S2K3</accession>
<dbReference type="PANTHER" id="PTHR31051">
    <property type="entry name" value="PROTEASOME ASSEMBLY CHAPERONE 3"/>
    <property type="match status" value="1"/>
</dbReference>
<reference evidence="1 2" key="1">
    <citation type="journal article" date="2014" name="PLoS Genet.">
        <title>Analysis of the Phlebiopsis gigantea genome, transcriptome and secretome provides insight into its pioneer colonization strategies of wood.</title>
        <authorList>
            <person name="Hori C."/>
            <person name="Ishida T."/>
            <person name="Igarashi K."/>
            <person name="Samejima M."/>
            <person name="Suzuki H."/>
            <person name="Master E."/>
            <person name="Ferreira P."/>
            <person name="Ruiz-Duenas F.J."/>
            <person name="Held B."/>
            <person name="Canessa P."/>
            <person name="Larrondo L.F."/>
            <person name="Schmoll M."/>
            <person name="Druzhinina I.S."/>
            <person name="Kubicek C.P."/>
            <person name="Gaskell J.A."/>
            <person name="Kersten P."/>
            <person name="St John F."/>
            <person name="Glasner J."/>
            <person name="Sabat G."/>
            <person name="Splinter BonDurant S."/>
            <person name="Syed K."/>
            <person name="Yadav J."/>
            <person name="Mgbeahuruike A.C."/>
            <person name="Kovalchuk A."/>
            <person name="Asiegbu F.O."/>
            <person name="Lackner G."/>
            <person name="Hoffmeister D."/>
            <person name="Rencoret J."/>
            <person name="Gutierrez A."/>
            <person name="Sun H."/>
            <person name="Lindquist E."/>
            <person name="Barry K."/>
            <person name="Riley R."/>
            <person name="Grigoriev I.V."/>
            <person name="Henrissat B."/>
            <person name="Kues U."/>
            <person name="Berka R.M."/>
            <person name="Martinez A.T."/>
            <person name="Covert S.F."/>
            <person name="Blanchette R.A."/>
            <person name="Cullen D."/>
        </authorList>
    </citation>
    <scope>NUCLEOTIDE SEQUENCE [LARGE SCALE GENOMIC DNA]</scope>
    <source>
        <strain evidence="1 2">11061_1 CR5-6</strain>
    </source>
</reference>
<organism evidence="1 2">
    <name type="scientific">Phlebiopsis gigantea (strain 11061_1 CR5-6)</name>
    <name type="common">White-rot fungus</name>
    <name type="synonym">Peniophora gigantea</name>
    <dbReference type="NCBI Taxonomy" id="745531"/>
    <lineage>
        <taxon>Eukaryota</taxon>
        <taxon>Fungi</taxon>
        <taxon>Dikarya</taxon>
        <taxon>Basidiomycota</taxon>
        <taxon>Agaricomycotina</taxon>
        <taxon>Agaricomycetes</taxon>
        <taxon>Polyporales</taxon>
        <taxon>Phanerochaetaceae</taxon>
        <taxon>Phlebiopsis</taxon>
    </lineage>
</organism>
<dbReference type="Gene3D" id="3.30.230.90">
    <property type="match status" value="1"/>
</dbReference>
<dbReference type="InterPro" id="IPR018788">
    <property type="entry name" value="Proteasome_assmbl_chp_3"/>
</dbReference>
<dbReference type="AlphaFoldDB" id="A0A0C3S2K3"/>
<evidence type="ECO:0008006" key="3">
    <source>
        <dbReference type="Google" id="ProtNLM"/>
    </source>
</evidence>
<evidence type="ECO:0000313" key="2">
    <source>
        <dbReference type="Proteomes" id="UP000053257"/>
    </source>
</evidence>
<protein>
    <recommendedName>
        <fullName evidence="3">Proteasome assembly chaperone 3</fullName>
    </recommendedName>
</protein>
<dbReference type="EMBL" id="KN840465">
    <property type="protein sequence ID" value="KIP09551.1"/>
    <property type="molecule type" value="Genomic_DNA"/>
</dbReference>
<dbReference type="InterPro" id="IPR053720">
    <property type="entry name" value="Psm_Assembly_Chaperone"/>
</dbReference>
<sequence length="158" mass="16757">MSATSQITQVLEGIPTDVVIQPFADRIFVLITQLGKVGSLIEATIPEATPLLPPPPPPPESSEVPLPVPPAAINLKPLLGVAPSEHLETLYSLYAAQVATLVWTIGGSSSLGDTRRAVIVGIALKRFSGGEGNESVGEQERRVFRGAMRTLRDLLVQS</sequence>